<dbReference type="Proteomes" id="UP000002029">
    <property type="component" value="Chromosome"/>
</dbReference>
<dbReference type="HOGENOM" id="CLU_3367709_0_0_11"/>
<organism evidence="2 3">
    <name type="scientific">Streptosporangium roseum (strain ATCC 12428 / DSM 43021 / JCM 3005 / KCTC 9067 / NCIMB 10171 / NRRL 2505 / NI 9100)</name>
    <dbReference type="NCBI Taxonomy" id="479432"/>
    <lineage>
        <taxon>Bacteria</taxon>
        <taxon>Bacillati</taxon>
        <taxon>Actinomycetota</taxon>
        <taxon>Actinomycetes</taxon>
        <taxon>Streptosporangiales</taxon>
        <taxon>Streptosporangiaceae</taxon>
        <taxon>Streptosporangium</taxon>
    </lineage>
</organism>
<feature type="region of interest" description="Disordered" evidence="1">
    <location>
        <begin position="1"/>
        <end position="35"/>
    </location>
</feature>
<name>D2AZT3_STRRD</name>
<dbReference type="KEGG" id="sro:Sros_2348"/>
<gene>
    <name evidence="2" type="ordered locus">Sros_2348</name>
</gene>
<evidence type="ECO:0000313" key="3">
    <source>
        <dbReference type="Proteomes" id="UP000002029"/>
    </source>
</evidence>
<protein>
    <submittedName>
        <fullName evidence="2">Uncharacterized protein</fullName>
    </submittedName>
</protein>
<reference evidence="2 3" key="1">
    <citation type="journal article" date="2010" name="Stand. Genomic Sci.">
        <title>Complete genome sequence of Streptosporangium roseum type strain (NI 9100).</title>
        <authorList>
            <person name="Nolan M."/>
            <person name="Sikorski J."/>
            <person name="Jando M."/>
            <person name="Lucas S."/>
            <person name="Lapidus A."/>
            <person name="Glavina Del Rio T."/>
            <person name="Chen F."/>
            <person name="Tice H."/>
            <person name="Pitluck S."/>
            <person name="Cheng J.F."/>
            <person name="Chertkov O."/>
            <person name="Sims D."/>
            <person name="Meincke L."/>
            <person name="Brettin T."/>
            <person name="Han C."/>
            <person name="Detter J.C."/>
            <person name="Bruce D."/>
            <person name="Goodwin L."/>
            <person name="Land M."/>
            <person name="Hauser L."/>
            <person name="Chang Y.J."/>
            <person name="Jeffries C.D."/>
            <person name="Ivanova N."/>
            <person name="Mavromatis K."/>
            <person name="Mikhailova N."/>
            <person name="Chen A."/>
            <person name="Palaniappan K."/>
            <person name="Chain P."/>
            <person name="Rohde M."/>
            <person name="Goker M."/>
            <person name="Bristow J."/>
            <person name="Eisen J.A."/>
            <person name="Markowitz V."/>
            <person name="Hugenholtz P."/>
            <person name="Kyrpides N.C."/>
            <person name="Klenk H.P."/>
        </authorList>
    </citation>
    <scope>NUCLEOTIDE SEQUENCE [LARGE SCALE GENOMIC DNA]</scope>
    <source>
        <strain evidence="3">ATCC 12428 / DSM 43021 / JCM 3005 / NI 9100</strain>
    </source>
</reference>
<evidence type="ECO:0000313" key="2">
    <source>
        <dbReference type="EMBL" id="ACZ85328.1"/>
    </source>
</evidence>
<dbReference type="EMBL" id="CP001814">
    <property type="protein sequence ID" value="ACZ85328.1"/>
    <property type="molecule type" value="Genomic_DNA"/>
</dbReference>
<evidence type="ECO:0000256" key="1">
    <source>
        <dbReference type="SAM" id="MobiDB-lite"/>
    </source>
</evidence>
<keyword evidence="3" id="KW-1185">Reference proteome</keyword>
<sequence length="35" mass="3806">MTPDLRSWDAGRPYAPARSPPRPSRAVSDGIGDRP</sequence>
<dbReference type="AlphaFoldDB" id="D2AZT3"/>
<proteinExistence type="predicted"/>
<accession>D2AZT3</accession>